<name>A0ABW5NM22_9SPHI</name>
<proteinExistence type="predicted"/>
<protein>
    <recommendedName>
        <fullName evidence="3">DUF4836 family protein</fullName>
    </recommendedName>
</protein>
<gene>
    <name evidence="1" type="ORF">ACFSQ3_07940</name>
</gene>
<comment type="caution">
    <text evidence="1">The sequence shown here is derived from an EMBL/GenBank/DDBJ whole genome shotgun (WGS) entry which is preliminary data.</text>
</comment>
<organism evidence="1 2">
    <name type="scientific">Sphingobacterium corticis</name>
    <dbReference type="NCBI Taxonomy" id="1812823"/>
    <lineage>
        <taxon>Bacteria</taxon>
        <taxon>Pseudomonadati</taxon>
        <taxon>Bacteroidota</taxon>
        <taxon>Sphingobacteriia</taxon>
        <taxon>Sphingobacteriales</taxon>
        <taxon>Sphingobacteriaceae</taxon>
        <taxon>Sphingobacterium</taxon>
    </lineage>
</organism>
<dbReference type="RefSeq" id="WP_380869013.1">
    <property type="nucleotide sequence ID" value="NZ_JBHUMA010000006.1"/>
</dbReference>
<evidence type="ECO:0000313" key="1">
    <source>
        <dbReference type="EMBL" id="MFD2598882.1"/>
    </source>
</evidence>
<evidence type="ECO:0000313" key="2">
    <source>
        <dbReference type="Proteomes" id="UP001597393"/>
    </source>
</evidence>
<keyword evidence="2" id="KW-1185">Reference proteome</keyword>
<evidence type="ECO:0008006" key="3">
    <source>
        <dbReference type="Google" id="ProtNLM"/>
    </source>
</evidence>
<accession>A0ABW5NM22</accession>
<dbReference type="EMBL" id="JBHUMA010000006">
    <property type="protein sequence ID" value="MFD2598882.1"/>
    <property type="molecule type" value="Genomic_DNA"/>
</dbReference>
<reference evidence="2" key="1">
    <citation type="journal article" date="2019" name="Int. J. Syst. Evol. Microbiol.">
        <title>The Global Catalogue of Microorganisms (GCM) 10K type strain sequencing project: providing services to taxonomists for standard genome sequencing and annotation.</title>
        <authorList>
            <consortium name="The Broad Institute Genomics Platform"/>
            <consortium name="The Broad Institute Genome Sequencing Center for Infectious Disease"/>
            <person name="Wu L."/>
            <person name="Ma J."/>
        </authorList>
    </citation>
    <scope>NUCLEOTIDE SEQUENCE [LARGE SCALE GENOMIC DNA]</scope>
    <source>
        <strain evidence="2">KCTC 42248</strain>
    </source>
</reference>
<dbReference type="Proteomes" id="UP001597393">
    <property type="component" value="Unassembled WGS sequence"/>
</dbReference>
<sequence>MKYFIAASLAFFFGSQYSRAQDLVDRVPEHANVFVTLNTKAIFQHLDINDVNGLFERLGMFKALEEKANSKMTSIQDAGIDVNSKAYMYVEVTDSVQYLGGLLPLANAQQFEALVSSKKKIQIVQGLKTVYNHDKTIRLSFDDRNVYILGALPHTPYFAREDVRVRFNLPEMMEEAYPTYDYSDDAAAMVDTAYWGDDWAYADTAVVDDYWEETDTVDYEVVDSAMVVAVPAPVPAPPIVWDGDYDAVDSVLEQDQYADDYYLNYRNYINERDSLVSIIVSGWLENHMRDMLSGKVKSYRSKYKLAKMSDNVIADVQLRNFGSFYQAFLPADIFYSMVGYSKTPNFDYGVDAISGQLVVEGNRLLFKGNAELDREMSRYFRDIYAKKMNKKFLPHLQQDLLGFMSFAMDTEDYIKHMPAMMQRYYGPMAGRYDKFVDVAAVFFDVLLDEKAIAKVFKGDNLMVMYGVTPTKVTYTDYEYDDDYNYKEVEKEKTEQIPDFIWMFSSEDMRIFDKMIQIGVQESKVEDLGGIYALEKGYRSGLQLYFLTKDGVVYVGSNLSKLQDIKANKPMPSPHKPYVNMVRNDAFSVLFNTKRAPELFDEMNIPIDRKMKSTVEELGQYGDFYFRSSGIRKNKVDAEIAVDFPSEKDNALLFIFELVNRLSTEAKY</sequence>